<organism evidence="1 2">
    <name type="scientific">Gossypium lobatum</name>
    <dbReference type="NCBI Taxonomy" id="34289"/>
    <lineage>
        <taxon>Eukaryota</taxon>
        <taxon>Viridiplantae</taxon>
        <taxon>Streptophyta</taxon>
        <taxon>Embryophyta</taxon>
        <taxon>Tracheophyta</taxon>
        <taxon>Spermatophyta</taxon>
        <taxon>Magnoliopsida</taxon>
        <taxon>eudicotyledons</taxon>
        <taxon>Gunneridae</taxon>
        <taxon>Pentapetalae</taxon>
        <taxon>rosids</taxon>
        <taxon>malvids</taxon>
        <taxon>Malvales</taxon>
        <taxon>Malvaceae</taxon>
        <taxon>Malvoideae</taxon>
        <taxon>Gossypium</taxon>
    </lineage>
</organism>
<keyword evidence="2" id="KW-1185">Reference proteome</keyword>
<evidence type="ECO:0000313" key="2">
    <source>
        <dbReference type="Proteomes" id="UP000593572"/>
    </source>
</evidence>
<sequence>MNLLSITRDKKVTNISSMHSPMDEDARFTFHLRYGLSQLVNLRSPQGIYEPIHVANKHMVYGLYCSTPMP</sequence>
<dbReference type="Proteomes" id="UP000593572">
    <property type="component" value="Unassembled WGS sequence"/>
</dbReference>
<dbReference type="EMBL" id="JABEZX010353217">
    <property type="protein sequence ID" value="MBA0577074.1"/>
    <property type="molecule type" value="Genomic_DNA"/>
</dbReference>
<protein>
    <submittedName>
        <fullName evidence="1">Uncharacterized protein</fullName>
    </submittedName>
</protein>
<name>A0A7J8NJS1_9ROSI</name>
<gene>
    <name evidence="1" type="ORF">Golob_007026</name>
</gene>
<evidence type="ECO:0000313" key="1">
    <source>
        <dbReference type="EMBL" id="MBA0577074.1"/>
    </source>
</evidence>
<dbReference type="AlphaFoldDB" id="A0A7J8NJS1"/>
<accession>A0A7J8NJS1</accession>
<proteinExistence type="predicted"/>
<reference evidence="1 2" key="1">
    <citation type="journal article" date="2019" name="Genome Biol. Evol.">
        <title>Insights into the evolution of the New World diploid cottons (Gossypium, subgenus Houzingenia) based on genome sequencing.</title>
        <authorList>
            <person name="Grover C.E."/>
            <person name="Arick M.A. 2nd"/>
            <person name="Thrash A."/>
            <person name="Conover J.L."/>
            <person name="Sanders W.S."/>
            <person name="Peterson D.G."/>
            <person name="Frelichowski J.E."/>
            <person name="Scheffler J.A."/>
            <person name="Scheffler B.E."/>
            <person name="Wendel J.F."/>
        </authorList>
    </citation>
    <scope>NUCLEOTIDE SEQUENCE [LARGE SCALE GENOMIC DNA]</scope>
    <source>
        <strain evidence="1">157</strain>
        <tissue evidence="1">Leaf</tissue>
    </source>
</reference>
<comment type="caution">
    <text evidence="1">The sequence shown here is derived from an EMBL/GenBank/DDBJ whole genome shotgun (WGS) entry which is preliminary data.</text>
</comment>